<evidence type="ECO:0000256" key="9">
    <source>
        <dbReference type="ARBA" id="ARBA00023887"/>
    </source>
</evidence>
<dbReference type="Pfam" id="PF03167">
    <property type="entry name" value="UDG"/>
    <property type="match status" value="1"/>
</dbReference>
<comment type="similarity">
    <text evidence="8">Belongs to the uracil-DNA glycosylase (UDG) superfamily. Type 5 (UDGb) family.</text>
</comment>
<dbReference type="CDD" id="cd10031">
    <property type="entry name" value="UDG-F5_TTUDGB_like"/>
    <property type="match status" value="1"/>
</dbReference>
<dbReference type="SMART" id="SM00986">
    <property type="entry name" value="UDG"/>
    <property type="match status" value="1"/>
</dbReference>
<dbReference type="PANTHER" id="PTHR33693:SF3">
    <property type="entry name" value="TYPE-5 URACIL-DNA GLYCOSYLASE"/>
    <property type="match status" value="1"/>
</dbReference>
<evidence type="ECO:0000256" key="8">
    <source>
        <dbReference type="ARBA" id="ARBA00023779"/>
    </source>
</evidence>
<dbReference type="GO" id="GO:0051539">
    <property type="term" value="F:4 iron, 4 sulfur cluster binding"/>
    <property type="evidence" value="ECO:0007669"/>
    <property type="project" value="UniProtKB-KW"/>
</dbReference>
<dbReference type="InterPro" id="IPR051536">
    <property type="entry name" value="UDG_Type-4/5"/>
</dbReference>
<keyword evidence="12" id="KW-1185">Reference proteome</keyword>
<dbReference type="AlphaFoldDB" id="A0A8D5FZN7"/>
<accession>A0A8D5FZN7</accession>
<evidence type="ECO:0000259" key="10">
    <source>
        <dbReference type="SMART" id="SM00986"/>
    </source>
</evidence>
<dbReference type="EMBL" id="AP024110">
    <property type="protein sequence ID" value="BCM24665.1"/>
    <property type="molecule type" value="Genomic_DNA"/>
</dbReference>
<feature type="domain" description="Uracil-DNA glycosylase-like" evidence="10">
    <location>
        <begin position="34"/>
        <end position="201"/>
    </location>
</feature>
<keyword evidence="7" id="KW-0234">DNA repair</keyword>
<keyword evidence="6" id="KW-0411">Iron-sulfur</keyword>
<dbReference type="Gene3D" id="3.40.470.10">
    <property type="entry name" value="Uracil-DNA glycosylase-like domain"/>
    <property type="match status" value="1"/>
</dbReference>
<dbReference type="InterPro" id="IPR044147">
    <property type="entry name" value="UdgB-like"/>
</dbReference>
<evidence type="ECO:0000256" key="4">
    <source>
        <dbReference type="ARBA" id="ARBA00022801"/>
    </source>
</evidence>
<dbReference type="InterPro" id="IPR005122">
    <property type="entry name" value="Uracil-DNA_glycosylase-like"/>
</dbReference>
<evidence type="ECO:0000313" key="11">
    <source>
        <dbReference type="EMBL" id="BCM24665.1"/>
    </source>
</evidence>
<reference evidence="11" key="1">
    <citation type="journal article" date="2021" name="Arch. Microbiol.">
        <title>Methyloradius palustris gen. nov., sp. nov., a methanol-oxidizing bacterium isolated from snow.</title>
        <authorList>
            <person name="Miyadera T."/>
            <person name="Kojima H."/>
            <person name="Fukui M."/>
        </authorList>
    </citation>
    <scope>NUCLEOTIDE SEQUENCE</scope>
    <source>
        <strain evidence="11">Zm11</strain>
    </source>
</reference>
<dbReference type="GO" id="GO:0006284">
    <property type="term" value="P:base-excision repair"/>
    <property type="evidence" value="ECO:0007669"/>
    <property type="project" value="InterPro"/>
</dbReference>
<sequence length="211" mass="23412">MQSFDLNCRLCPRLSNFLDQVKIEQPTYFARPVPPFGSANPQLLIVGLAPGMHGANRTGRPFTGDYAGVLLYETLHKYGFATAPVSVSSDDGLELINCRITNAVKCLPPENKPTGQEISTCNHYLANEIKALPSNTYILALGNVAHLAVLKALQLKVGHYKFGHAARHQLPDGQVLYDSYHCSRYNTNTRRLSEPMFHEVFASIRQELALN</sequence>
<protein>
    <recommendedName>
        <fullName evidence="9">Type-5 uracil-DNA glycosylase</fullName>
    </recommendedName>
</protein>
<dbReference type="RefSeq" id="WP_221765171.1">
    <property type="nucleotide sequence ID" value="NZ_AP024110.1"/>
</dbReference>
<proteinExistence type="inferred from homology"/>
<keyword evidence="3" id="KW-0227">DNA damage</keyword>
<evidence type="ECO:0000256" key="2">
    <source>
        <dbReference type="ARBA" id="ARBA00022723"/>
    </source>
</evidence>
<dbReference type="GO" id="GO:0046872">
    <property type="term" value="F:metal ion binding"/>
    <property type="evidence" value="ECO:0007669"/>
    <property type="project" value="UniProtKB-KW"/>
</dbReference>
<keyword evidence="2" id="KW-0479">Metal-binding</keyword>
<name>A0A8D5FZN7_9PROT</name>
<evidence type="ECO:0000256" key="3">
    <source>
        <dbReference type="ARBA" id="ARBA00022763"/>
    </source>
</evidence>
<evidence type="ECO:0000256" key="6">
    <source>
        <dbReference type="ARBA" id="ARBA00023014"/>
    </source>
</evidence>
<evidence type="ECO:0000256" key="1">
    <source>
        <dbReference type="ARBA" id="ARBA00022485"/>
    </source>
</evidence>
<dbReference type="GO" id="GO:0004844">
    <property type="term" value="F:uracil DNA N-glycosylase activity"/>
    <property type="evidence" value="ECO:0007669"/>
    <property type="project" value="InterPro"/>
</dbReference>
<dbReference type="KEGG" id="mpau:ZMTM_09240"/>
<keyword evidence="1" id="KW-0004">4Fe-4S</keyword>
<keyword evidence="5" id="KW-0408">Iron</keyword>
<dbReference type="Proteomes" id="UP000826722">
    <property type="component" value="Chromosome"/>
</dbReference>
<evidence type="ECO:0000313" key="12">
    <source>
        <dbReference type="Proteomes" id="UP000826722"/>
    </source>
</evidence>
<dbReference type="SMART" id="SM00987">
    <property type="entry name" value="UreE_C"/>
    <property type="match status" value="1"/>
</dbReference>
<dbReference type="GO" id="GO:0033958">
    <property type="term" value="F:DNA-deoxyinosine glycosylase activity"/>
    <property type="evidence" value="ECO:0007669"/>
    <property type="project" value="InterPro"/>
</dbReference>
<evidence type="ECO:0000256" key="7">
    <source>
        <dbReference type="ARBA" id="ARBA00023204"/>
    </source>
</evidence>
<dbReference type="PANTHER" id="PTHR33693">
    <property type="entry name" value="TYPE-5 URACIL-DNA GLYCOSYLASE"/>
    <property type="match status" value="1"/>
</dbReference>
<evidence type="ECO:0000256" key="5">
    <source>
        <dbReference type="ARBA" id="ARBA00023004"/>
    </source>
</evidence>
<gene>
    <name evidence="11" type="ORF">ZMTM_09240</name>
</gene>
<organism evidence="11 12">
    <name type="scientific">Methyloradius palustris</name>
    <dbReference type="NCBI Taxonomy" id="2778876"/>
    <lineage>
        <taxon>Bacteria</taxon>
        <taxon>Pseudomonadati</taxon>
        <taxon>Pseudomonadota</taxon>
        <taxon>Betaproteobacteria</taxon>
        <taxon>Nitrosomonadales</taxon>
        <taxon>Methylophilaceae</taxon>
        <taxon>Methyloradius</taxon>
    </lineage>
</organism>
<dbReference type="InterPro" id="IPR036895">
    <property type="entry name" value="Uracil-DNA_glycosylase-like_sf"/>
</dbReference>
<dbReference type="SUPFAM" id="SSF52141">
    <property type="entry name" value="Uracil-DNA glycosylase-like"/>
    <property type="match status" value="1"/>
</dbReference>
<keyword evidence="4" id="KW-0378">Hydrolase</keyword>